<dbReference type="EMBL" id="CM040984">
    <property type="protein sequence ID" value="MCJ8736641.1"/>
    <property type="molecule type" value="Genomic_DNA"/>
</dbReference>
<keyword evidence="2" id="KW-1185">Reference proteome</keyword>
<sequence>MGLVYVGLALLIIAKSVHGVSIIQNPTLLIKKGGDSVEIGCQYDDNTHYYMYWYRQRSLGEMDMITMSVGKDIAQTVEPFNKSKYSMIRPEVQHTTLQLKGLEVNDSAVYFCTSSNTVFQLSYTHEQ</sequence>
<protein>
    <submittedName>
        <fullName evidence="1">Uncharacterized protein</fullName>
    </submittedName>
</protein>
<dbReference type="Proteomes" id="UP000830395">
    <property type="component" value="Chromosome 10"/>
</dbReference>
<comment type="caution">
    <text evidence="1">The sequence shown here is derived from an EMBL/GenBank/DDBJ whole genome shotgun (WGS) entry which is preliminary data.</text>
</comment>
<evidence type="ECO:0000313" key="2">
    <source>
        <dbReference type="Proteomes" id="UP000830395"/>
    </source>
</evidence>
<accession>A0ACC5YLS3</accession>
<name>A0ACC5YLS3_9TELE</name>
<organism evidence="1 2">
    <name type="scientific">Pangasius djambal</name>
    <dbReference type="NCBI Taxonomy" id="1691987"/>
    <lineage>
        <taxon>Eukaryota</taxon>
        <taxon>Metazoa</taxon>
        <taxon>Chordata</taxon>
        <taxon>Craniata</taxon>
        <taxon>Vertebrata</taxon>
        <taxon>Euteleostomi</taxon>
        <taxon>Actinopterygii</taxon>
        <taxon>Neopterygii</taxon>
        <taxon>Teleostei</taxon>
        <taxon>Ostariophysi</taxon>
        <taxon>Siluriformes</taxon>
        <taxon>Pangasiidae</taxon>
        <taxon>Pangasius</taxon>
    </lineage>
</organism>
<proteinExistence type="predicted"/>
<gene>
    <name evidence="1" type="ORF">PDJAM_G00014870</name>
</gene>
<evidence type="ECO:0000313" key="1">
    <source>
        <dbReference type="EMBL" id="MCJ8736641.1"/>
    </source>
</evidence>
<reference evidence="1" key="1">
    <citation type="submission" date="2020-02" db="EMBL/GenBank/DDBJ databases">
        <title>Genome sequencing of the panga catfish, Pangasius djambal.</title>
        <authorList>
            <person name="Wen M."/>
            <person name="Zahm M."/>
            <person name="Roques C."/>
            <person name="Cabau C."/>
            <person name="Klopp C."/>
            <person name="Donnadieu C."/>
            <person name="Jouanno E."/>
            <person name="Avarre J.-C."/>
            <person name="Campet M."/>
            <person name="Ha T."/>
            <person name="Dugue R."/>
            <person name="Lampietro C."/>
            <person name="Louis A."/>
            <person name="Herpin A."/>
            <person name="Echchiki A."/>
            <person name="Berthelot C."/>
            <person name="Parey E."/>
            <person name="Roest-Crollius H."/>
            <person name="Braasch I."/>
            <person name="Postlethwait J.H."/>
            <person name="Bobe J."/>
            <person name="Montfort J."/>
            <person name="Bouchez O."/>
            <person name="Begum T."/>
            <person name="Schartl M."/>
            <person name="Gustiano R."/>
            <person name="Guiguen Y."/>
        </authorList>
    </citation>
    <scope>NUCLEOTIDE SEQUENCE</scope>
    <source>
        <strain evidence="1">Pdj_M5554</strain>
    </source>
</reference>